<dbReference type="PANTHER" id="PTHR22600">
    <property type="entry name" value="BETA-HEXOSAMINIDASE"/>
    <property type="match status" value="1"/>
</dbReference>
<dbReference type="InterPro" id="IPR015882">
    <property type="entry name" value="HEX_bac_N"/>
</dbReference>
<keyword evidence="5" id="KW-0326">Glycosidase</keyword>
<dbReference type="PRINTS" id="PR00738">
    <property type="entry name" value="GLHYDRLASE20"/>
</dbReference>
<evidence type="ECO:0000256" key="4">
    <source>
        <dbReference type="ARBA" id="ARBA00022801"/>
    </source>
</evidence>
<comment type="caution">
    <text evidence="10">The sequence shown here is derived from an EMBL/GenBank/DDBJ whole genome shotgun (WGS) entry which is preliminary data.</text>
</comment>
<dbReference type="InterPro" id="IPR017853">
    <property type="entry name" value="GH"/>
</dbReference>
<evidence type="ECO:0000259" key="8">
    <source>
        <dbReference type="Pfam" id="PF00728"/>
    </source>
</evidence>
<sequence>MKNVIIAFLVLIPVWPLLAQIDKPIEKMPEPFKIVPQPQEIELLAHRGLSYGALKYLKQVGDFDRPVMGPILSPLTQLNETGPGTLTLRLDNSTDVPKSTEGYVMTIANGNVEIVARGEAGIFYGCQTLEQLLEDSRDFLKAIPACKITDSPSLSYRAVHFDVKHHLDHMNIYYESIDRLARYKINAVIFEFEDKLRYELQPLVAAPESINISEMAALTKYARQRHIEITPLVQGLGHATYILKHDQYAPLRELPNNRWAFCPMDEGTYDVLFDLYRDAIKATPGSRYLHIGGDEIGNIGLCYRCRPTAEKEGLLSLNLHWLTKVCEFAKENGRIPIFWDDMPLKAAGVYESTETGQMDETKAAEAWKTGGPMLEKVIQKFPEECVYMRWNYGMAREPGNIMVLDWYLENGLKTMIATLANPSSTTVANIRSFVQLAAEKGIGGNLCTAWDDDSPHMETFWRGYIASAEYGWKANGRTIEEFYNAYLQREFGISIPNYEKFKQELWDAEVFWRRAFNKVGSRTDLKNALLILPGLAHWFKPGAKMDQDEDSFASLLIDLPDIKNPGKWSSKHEYRLKEAKKIMDDFQQNSKALESLTQKAKRNRYHWQIIDALNDFYITAPRLLLALEQWDQKKKNRPSDAVENVRNAINEFDTSWKNLNTVYAKTRFTSYSKYFVPDRYFHFASQREDLTWMIQVEELYHPLVNEWLDSLN</sequence>
<feature type="domain" description="Glycoside hydrolase family 20 catalytic" evidence="8">
    <location>
        <begin position="155"/>
        <end position="473"/>
    </location>
</feature>
<evidence type="ECO:0000256" key="6">
    <source>
        <dbReference type="PIRSR" id="PIRSR625705-1"/>
    </source>
</evidence>
<comment type="catalytic activity">
    <reaction evidence="1">
        <text>Hydrolysis of terminal non-reducing N-acetyl-D-hexosamine residues in N-acetyl-beta-D-hexosaminides.</text>
        <dbReference type="EC" id="3.2.1.52"/>
    </reaction>
</comment>
<dbReference type="InterPro" id="IPR025705">
    <property type="entry name" value="Beta_hexosaminidase_sua/sub"/>
</dbReference>
<dbReference type="GO" id="GO:0016020">
    <property type="term" value="C:membrane"/>
    <property type="evidence" value="ECO:0007669"/>
    <property type="project" value="TreeGrafter"/>
</dbReference>
<feature type="coiled-coil region" evidence="7">
    <location>
        <begin position="576"/>
        <end position="603"/>
    </location>
</feature>
<dbReference type="EMBL" id="JAIRBC010000018">
    <property type="protein sequence ID" value="MCG2461644.1"/>
    <property type="molecule type" value="Genomic_DNA"/>
</dbReference>
<dbReference type="InterPro" id="IPR015883">
    <property type="entry name" value="Glyco_hydro_20_cat"/>
</dbReference>
<feature type="active site" description="Proton donor" evidence="6">
    <location>
        <position position="295"/>
    </location>
</feature>
<accession>A0AAE3EWI2</accession>
<dbReference type="Gene3D" id="3.20.20.80">
    <property type="entry name" value="Glycosidases"/>
    <property type="match status" value="1"/>
</dbReference>
<gene>
    <name evidence="10" type="ORF">K8352_12860</name>
</gene>
<dbReference type="GO" id="GO:0004563">
    <property type="term" value="F:beta-N-acetylhexosaminidase activity"/>
    <property type="evidence" value="ECO:0007669"/>
    <property type="project" value="UniProtKB-EC"/>
</dbReference>
<keyword evidence="4" id="KW-0378">Hydrolase</keyword>
<evidence type="ECO:0000313" key="11">
    <source>
        <dbReference type="Proteomes" id="UP001200642"/>
    </source>
</evidence>
<evidence type="ECO:0000256" key="7">
    <source>
        <dbReference type="SAM" id="Coils"/>
    </source>
</evidence>
<comment type="similarity">
    <text evidence="2">Belongs to the glycosyl hydrolase 20 family.</text>
</comment>
<protein>
    <recommendedName>
        <fullName evidence="3">beta-N-acetylhexosaminidase</fullName>
        <ecNumber evidence="3">3.2.1.52</ecNumber>
    </recommendedName>
</protein>
<evidence type="ECO:0000313" key="10">
    <source>
        <dbReference type="EMBL" id="MCG2461644.1"/>
    </source>
</evidence>
<feature type="domain" description="Beta-hexosaminidase bacterial type N-terminal" evidence="9">
    <location>
        <begin position="29"/>
        <end position="150"/>
    </location>
</feature>
<keyword evidence="11" id="KW-1185">Reference proteome</keyword>
<dbReference type="Pfam" id="PF02838">
    <property type="entry name" value="Glyco_hydro_20b"/>
    <property type="match status" value="1"/>
</dbReference>
<evidence type="ECO:0000256" key="5">
    <source>
        <dbReference type="ARBA" id="ARBA00023295"/>
    </source>
</evidence>
<dbReference type="Gene3D" id="3.30.379.10">
    <property type="entry name" value="Chitobiase/beta-hexosaminidase domain 2-like"/>
    <property type="match status" value="1"/>
</dbReference>
<keyword evidence="7" id="KW-0175">Coiled coil</keyword>
<dbReference type="GO" id="GO:0005975">
    <property type="term" value="P:carbohydrate metabolic process"/>
    <property type="evidence" value="ECO:0007669"/>
    <property type="project" value="InterPro"/>
</dbReference>
<proteinExistence type="inferred from homology"/>
<evidence type="ECO:0000259" key="9">
    <source>
        <dbReference type="Pfam" id="PF02838"/>
    </source>
</evidence>
<dbReference type="EC" id="3.2.1.52" evidence="3"/>
<dbReference type="RefSeq" id="WP_317902787.1">
    <property type="nucleotide sequence ID" value="NZ_JAIRBC010000018.1"/>
</dbReference>
<dbReference type="SUPFAM" id="SSF51445">
    <property type="entry name" value="(Trans)glycosidases"/>
    <property type="match status" value="1"/>
</dbReference>
<evidence type="ECO:0000256" key="1">
    <source>
        <dbReference type="ARBA" id="ARBA00001231"/>
    </source>
</evidence>
<dbReference type="PANTHER" id="PTHR22600:SF57">
    <property type="entry name" value="BETA-N-ACETYLHEXOSAMINIDASE"/>
    <property type="match status" value="1"/>
</dbReference>
<evidence type="ECO:0000256" key="2">
    <source>
        <dbReference type="ARBA" id="ARBA00006285"/>
    </source>
</evidence>
<organism evidence="10 11">
    <name type="scientific">Cerina litoralis</name>
    <dbReference type="NCBI Taxonomy" id="2874477"/>
    <lineage>
        <taxon>Bacteria</taxon>
        <taxon>Pseudomonadati</taxon>
        <taxon>Bacteroidota</taxon>
        <taxon>Flavobacteriia</taxon>
        <taxon>Flavobacteriales</taxon>
        <taxon>Flavobacteriaceae</taxon>
        <taxon>Cerina</taxon>
    </lineage>
</organism>
<dbReference type="GO" id="GO:0030203">
    <property type="term" value="P:glycosaminoglycan metabolic process"/>
    <property type="evidence" value="ECO:0007669"/>
    <property type="project" value="TreeGrafter"/>
</dbReference>
<dbReference type="Proteomes" id="UP001200642">
    <property type="component" value="Unassembled WGS sequence"/>
</dbReference>
<name>A0AAE3EWI2_9FLAO</name>
<dbReference type="AlphaFoldDB" id="A0AAE3EWI2"/>
<reference evidence="10" key="1">
    <citation type="submission" date="2023-02" db="EMBL/GenBank/DDBJ databases">
        <title>Genome of Flavobacteriaceae gen. nov. sp. strain F89.</title>
        <authorList>
            <person name="Wang Y."/>
        </authorList>
    </citation>
    <scope>NUCLEOTIDE SEQUENCE</scope>
    <source>
        <strain evidence="10">F89</strain>
    </source>
</reference>
<dbReference type="Pfam" id="PF00728">
    <property type="entry name" value="Glyco_hydro_20"/>
    <property type="match status" value="1"/>
</dbReference>
<evidence type="ECO:0000256" key="3">
    <source>
        <dbReference type="ARBA" id="ARBA00012663"/>
    </source>
</evidence>
<dbReference type="SUPFAM" id="SSF55545">
    <property type="entry name" value="beta-N-acetylhexosaminidase-like domain"/>
    <property type="match status" value="1"/>
</dbReference>
<dbReference type="InterPro" id="IPR029018">
    <property type="entry name" value="Hex-like_dom2"/>
</dbReference>